<keyword evidence="5" id="KW-1185">Reference proteome</keyword>
<dbReference type="SUPFAM" id="SSF56300">
    <property type="entry name" value="Metallo-dependent phosphatases"/>
    <property type="match status" value="1"/>
</dbReference>
<dbReference type="EC" id="3.1.4.-" evidence="2"/>
<protein>
    <recommendedName>
        <fullName evidence="2">Phosphoesterase</fullName>
        <ecNumber evidence="2">3.1.4.-</ecNumber>
    </recommendedName>
</protein>
<dbReference type="NCBIfam" id="TIGR00040">
    <property type="entry name" value="yfcE"/>
    <property type="match status" value="1"/>
</dbReference>
<dbReference type="AlphaFoldDB" id="A0A6C2C150"/>
<dbReference type="Gene3D" id="3.60.21.10">
    <property type="match status" value="1"/>
</dbReference>
<feature type="domain" description="Calcineurin-like phosphoesterase" evidence="3">
    <location>
        <begin position="5"/>
        <end position="148"/>
    </location>
</feature>
<dbReference type="GO" id="GO:0016787">
    <property type="term" value="F:hydrolase activity"/>
    <property type="evidence" value="ECO:0007669"/>
    <property type="project" value="UniProtKB-UniRule"/>
</dbReference>
<dbReference type="InterPro" id="IPR024654">
    <property type="entry name" value="Calcineurin-like_PHP_lpxH"/>
</dbReference>
<dbReference type="Pfam" id="PF12850">
    <property type="entry name" value="Metallophos_2"/>
    <property type="match status" value="1"/>
</dbReference>
<evidence type="ECO:0000259" key="3">
    <source>
        <dbReference type="Pfam" id="PF12850"/>
    </source>
</evidence>
<evidence type="ECO:0000313" key="4">
    <source>
        <dbReference type="EMBL" id="TYC47780.1"/>
    </source>
</evidence>
<dbReference type="GO" id="GO:0046872">
    <property type="term" value="F:metal ion binding"/>
    <property type="evidence" value="ECO:0007669"/>
    <property type="project" value="UniProtKB-KW"/>
</dbReference>
<evidence type="ECO:0000256" key="1">
    <source>
        <dbReference type="ARBA" id="ARBA00008950"/>
    </source>
</evidence>
<organism evidence="4 5">
    <name type="scientific">Weissella muntiaci</name>
    <dbReference type="NCBI Taxonomy" id="2508881"/>
    <lineage>
        <taxon>Bacteria</taxon>
        <taxon>Bacillati</taxon>
        <taxon>Bacillota</taxon>
        <taxon>Bacilli</taxon>
        <taxon>Lactobacillales</taxon>
        <taxon>Lactobacillaceae</taxon>
        <taxon>Weissella</taxon>
    </lineage>
</organism>
<dbReference type="EMBL" id="SDGZ01000030">
    <property type="protein sequence ID" value="TYC47780.1"/>
    <property type="molecule type" value="Genomic_DNA"/>
</dbReference>
<evidence type="ECO:0000256" key="2">
    <source>
        <dbReference type="RuleBase" id="RU362039"/>
    </source>
</evidence>
<comment type="caution">
    <text evidence="4">The sequence shown here is derived from an EMBL/GenBank/DDBJ whole genome shotgun (WGS) entry which is preliminary data.</text>
</comment>
<sequence length="175" mass="19878">MSQYLIISDTHGDRDILTKIFNHYRGQVKAIFYNGDSELPADDPIFKDVSTVIGNMDFDQGFAKEHHYQDSEIDIYQTHGHFYHTENDLNQLRERAALVGANVVTSGHTHQLGAEIIDHRLFVNPGSISLPKGPYANLGGTYAVLTVTPEQYTVQFYTRDQLPVDQLLVRFNRPI</sequence>
<dbReference type="OrthoDB" id="9800565at2"/>
<dbReference type="Proteomes" id="UP000371977">
    <property type="component" value="Unassembled WGS sequence"/>
</dbReference>
<accession>A0A6C2C150</accession>
<dbReference type="RefSeq" id="WP_148623996.1">
    <property type="nucleotide sequence ID" value="NZ_SDGZ01000030.1"/>
</dbReference>
<dbReference type="PANTHER" id="PTHR11124">
    <property type="entry name" value="VACUOLAR SORTING PROTEIN VPS29"/>
    <property type="match status" value="1"/>
</dbReference>
<keyword evidence="2" id="KW-0479">Metal-binding</keyword>
<comment type="cofactor">
    <cofactor evidence="2">
        <name>a divalent metal cation</name>
        <dbReference type="ChEBI" id="CHEBI:60240"/>
    </cofactor>
</comment>
<evidence type="ECO:0000313" key="5">
    <source>
        <dbReference type="Proteomes" id="UP000371977"/>
    </source>
</evidence>
<gene>
    <name evidence="4" type="ORF">ESZ50_11165</name>
</gene>
<dbReference type="InterPro" id="IPR029052">
    <property type="entry name" value="Metallo-depent_PP-like"/>
</dbReference>
<comment type="similarity">
    <text evidence="1 2">Belongs to the metallophosphoesterase superfamily. YfcE family.</text>
</comment>
<reference evidence="4 5" key="1">
    <citation type="submission" date="2019-01" db="EMBL/GenBank/DDBJ databases">
        <title>Weissella sp. nov., a novel lactic acid bacterium isolated from animal feces.</title>
        <authorList>
            <person name="Wang L.-T."/>
        </authorList>
    </citation>
    <scope>NUCLEOTIDE SEQUENCE [LARGE SCALE GENOMIC DNA]</scope>
    <source>
        <strain evidence="4 5">8H-2</strain>
    </source>
</reference>
<proteinExistence type="inferred from homology"/>
<name>A0A6C2C150_9LACO</name>
<dbReference type="InterPro" id="IPR000979">
    <property type="entry name" value="Phosphodiesterase_MJ0936/Vps29"/>
</dbReference>